<dbReference type="AlphaFoldDB" id="A0AAN9PDL9"/>
<dbReference type="PANTHER" id="PTHR36795">
    <property type="entry name" value="OS01G0938400 PROTEIN"/>
    <property type="match status" value="1"/>
</dbReference>
<name>A0AAN9PDL9_CLITE</name>
<sequence>MWPVPTHSVISDFTLENQQLTKAYPQRGDKHFPVFLSHRFHVLIVFDCEKSTMPTLQMASHNKLRYQRLRHGNGSGDERDRVNQRPKSWFRFRFRRVPIRRRFRLKIPSLRRLWRKRARLVSYMRNSCGKVMKRFKDGQVHFGDLFAGNYLFMQVNPASLKCLERDFSLPKIAYI</sequence>
<comment type="caution">
    <text evidence="1">The sequence shown here is derived from an EMBL/GenBank/DDBJ whole genome shotgun (WGS) entry which is preliminary data.</text>
</comment>
<reference evidence="1 2" key="1">
    <citation type="submission" date="2024-01" db="EMBL/GenBank/DDBJ databases">
        <title>The genomes of 5 underutilized Papilionoideae crops provide insights into root nodulation and disease resistance.</title>
        <authorList>
            <person name="Yuan L."/>
        </authorList>
    </citation>
    <scope>NUCLEOTIDE SEQUENCE [LARGE SCALE GENOMIC DNA]</scope>
    <source>
        <strain evidence="1">LY-2023</strain>
        <tissue evidence="1">Leaf</tissue>
    </source>
</reference>
<dbReference type="EMBL" id="JAYKXN010000004">
    <property type="protein sequence ID" value="KAK7293507.1"/>
    <property type="molecule type" value="Genomic_DNA"/>
</dbReference>
<evidence type="ECO:0000313" key="2">
    <source>
        <dbReference type="Proteomes" id="UP001359559"/>
    </source>
</evidence>
<keyword evidence="2" id="KW-1185">Reference proteome</keyword>
<dbReference type="Proteomes" id="UP001359559">
    <property type="component" value="Unassembled WGS sequence"/>
</dbReference>
<protein>
    <submittedName>
        <fullName evidence="1">Uncharacterized protein</fullName>
    </submittedName>
</protein>
<dbReference type="PANTHER" id="PTHR36795:SF2">
    <property type="entry name" value="OS01G0938400 PROTEIN"/>
    <property type="match status" value="1"/>
</dbReference>
<evidence type="ECO:0000313" key="1">
    <source>
        <dbReference type="EMBL" id="KAK7293507.1"/>
    </source>
</evidence>
<organism evidence="1 2">
    <name type="scientific">Clitoria ternatea</name>
    <name type="common">Butterfly pea</name>
    <dbReference type="NCBI Taxonomy" id="43366"/>
    <lineage>
        <taxon>Eukaryota</taxon>
        <taxon>Viridiplantae</taxon>
        <taxon>Streptophyta</taxon>
        <taxon>Embryophyta</taxon>
        <taxon>Tracheophyta</taxon>
        <taxon>Spermatophyta</taxon>
        <taxon>Magnoliopsida</taxon>
        <taxon>eudicotyledons</taxon>
        <taxon>Gunneridae</taxon>
        <taxon>Pentapetalae</taxon>
        <taxon>rosids</taxon>
        <taxon>fabids</taxon>
        <taxon>Fabales</taxon>
        <taxon>Fabaceae</taxon>
        <taxon>Papilionoideae</taxon>
        <taxon>50 kb inversion clade</taxon>
        <taxon>NPAAA clade</taxon>
        <taxon>indigoferoid/millettioid clade</taxon>
        <taxon>Phaseoleae</taxon>
        <taxon>Clitoria</taxon>
    </lineage>
</organism>
<accession>A0AAN9PDL9</accession>
<gene>
    <name evidence="1" type="ORF">RJT34_16374</name>
</gene>
<proteinExistence type="predicted"/>